<feature type="chain" id="PRO_5009385717" description="Chitin-binding type-4 domain-containing protein" evidence="7">
    <location>
        <begin position="18"/>
        <end position="203"/>
    </location>
</feature>
<keyword evidence="2" id="KW-0479">Metal-binding</keyword>
<dbReference type="OrthoDB" id="120613at2759"/>
<keyword evidence="11" id="KW-1185">Reference proteome</keyword>
<dbReference type="Gene3D" id="2.70.50.70">
    <property type="match status" value="1"/>
</dbReference>
<dbReference type="eggNOG" id="ENOG502R8RT">
    <property type="taxonomic scope" value="Eukaryota"/>
</dbReference>
<sequence length="203" mass="21526">MWAKLAAVSFLAAHVSAHGNITSPPARLTGPAMAKACGQAAVDTILADGTNPIEKLVNVPATCNPFLCRGAQFDDNKSRVQTFTPGQVINMKAILPIPHEGPCNVSIVQTATNKVLGQPLIVFDSYADENLKVLPANNTDFNITFPSDLPPQTCTVGGECVVQWFWFGTNAKQTYESCIDFVVAPAAGAAAVAKPKTKPRALF</sequence>
<organism evidence="10 11">
    <name type="scientific">Magnaporthiopsis poae (strain ATCC 64411 / 73-15)</name>
    <name type="common">Kentucky bluegrass fungus</name>
    <name type="synonym">Magnaporthe poae</name>
    <dbReference type="NCBI Taxonomy" id="644358"/>
    <lineage>
        <taxon>Eukaryota</taxon>
        <taxon>Fungi</taxon>
        <taxon>Dikarya</taxon>
        <taxon>Ascomycota</taxon>
        <taxon>Pezizomycotina</taxon>
        <taxon>Sordariomycetes</taxon>
        <taxon>Sordariomycetidae</taxon>
        <taxon>Magnaporthales</taxon>
        <taxon>Magnaporthaceae</taxon>
        <taxon>Magnaporthiopsis</taxon>
    </lineage>
</organism>
<reference evidence="10" key="5">
    <citation type="submission" date="2015-06" db="UniProtKB">
        <authorList>
            <consortium name="EnsemblFungi"/>
        </authorList>
    </citation>
    <scope>IDENTIFICATION</scope>
    <source>
        <strain evidence="10">ATCC 64411</strain>
    </source>
</reference>
<reference evidence="10" key="4">
    <citation type="journal article" date="2015" name="G3 (Bethesda)">
        <title>Genome sequences of three phytopathogenic species of the Magnaporthaceae family of fungi.</title>
        <authorList>
            <person name="Okagaki L.H."/>
            <person name="Nunes C.C."/>
            <person name="Sailsbery J."/>
            <person name="Clay B."/>
            <person name="Brown D."/>
            <person name="John T."/>
            <person name="Oh Y."/>
            <person name="Young N."/>
            <person name="Fitzgerald M."/>
            <person name="Haas B.J."/>
            <person name="Zeng Q."/>
            <person name="Young S."/>
            <person name="Adiconis X."/>
            <person name="Fan L."/>
            <person name="Levin J.Z."/>
            <person name="Mitchell T.K."/>
            <person name="Okubara P.A."/>
            <person name="Farman M.L."/>
            <person name="Kohn L.M."/>
            <person name="Birren B."/>
            <person name="Ma L.-J."/>
            <person name="Dean R.A."/>
        </authorList>
    </citation>
    <scope>NUCLEOTIDE SEQUENCE</scope>
    <source>
        <strain evidence="10">ATCC 64411 / 73-15</strain>
    </source>
</reference>
<accession>A0A0C4E1G3</accession>
<reference evidence="9" key="3">
    <citation type="submission" date="2011-03" db="EMBL/GenBank/DDBJ databases">
        <title>Annotation of Magnaporthe poae ATCC 64411.</title>
        <authorList>
            <person name="Ma L.-J."/>
            <person name="Dead R."/>
            <person name="Young S.K."/>
            <person name="Zeng Q."/>
            <person name="Gargeya S."/>
            <person name="Fitzgerald M."/>
            <person name="Haas B."/>
            <person name="Abouelleil A."/>
            <person name="Alvarado L."/>
            <person name="Arachchi H.M."/>
            <person name="Berlin A."/>
            <person name="Brown A."/>
            <person name="Chapman S.B."/>
            <person name="Chen Z."/>
            <person name="Dunbar C."/>
            <person name="Freedman E."/>
            <person name="Gearin G."/>
            <person name="Gellesch M."/>
            <person name="Goldberg J."/>
            <person name="Griggs A."/>
            <person name="Gujja S."/>
            <person name="Heiman D."/>
            <person name="Howarth C."/>
            <person name="Larson L."/>
            <person name="Lui A."/>
            <person name="MacDonald P.J.P."/>
            <person name="Mehta T."/>
            <person name="Montmayeur A."/>
            <person name="Murphy C."/>
            <person name="Neiman D."/>
            <person name="Pearson M."/>
            <person name="Priest M."/>
            <person name="Roberts A."/>
            <person name="Saif S."/>
            <person name="Shea T."/>
            <person name="Shenoy N."/>
            <person name="Sisk P."/>
            <person name="Stolte C."/>
            <person name="Sykes S."/>
            <person name="Yandava C."/>
            <person name="Wortman J."/>
            <person name="Nusbaum C."/>
            <person name="Birren B."/>
        </authorList>
    </citation>
    <scope>NUCLEOTIDE SEQUENCE</scope>
    <source>
        <strain evidence="9">ATCC 64411</strain>
    </source>
</reference>
<dbReference type="EMBL" id="GL876970">
    <property type="protein sequence ID" value="KLU87222.1"/>
    <property type="molecule type" value="Genomic_DNA"/>
</dbReference>
<gene>
    <name evidence="9" type="ORF">MAPG_06224</name>
</gene>
<comment type="similarity">
    <text evidence="6">Belongs to the polysaccharide monooxygenase AA13 family.</text>
</comment>
<evidence type="ECO:0000259" key="8">
    <source>
        <dbReference type="Pfam" id="PF03067"/>
    </source>
</evidence>
<evidence type="ECO:0000256" key="5">
    <source>
        <dbReference type="ARBA" id="ARBA00023180"/>
    </source>
</evidence>
<protein>
    <recommendedName>
        <fullName evidence="8">Chitin-binding type-4 domain-containing protein</fullName>
    </recommendedName>
</protein>
<dbReference type="PANTHER" id="PTHR36575">
    <property type="entry name" value="BINDING PROTEIN, PUTATIVE (AFU_ORTHOLOGUE AFUA_1G14430)-RELATED"/>
    <property type="match status" value="1"/>
</dbReference>
<dbReference type="VEuPathDB" id="FungiDB:MAPG_06224"/>
<dbReference type="PANTHER" id="PTHR36575:SF2">
    <property type="entry name" value="CHITIN-BINDING TYPE-4 DOMAIN-CONTAINING PROTEIN-RELATED"/>
    <property type="match status" value="1"/>
</dbReference>
<feature type="signal peptide" evidence="7">
    <location>
        <begin position="1"/>
        <end position="17"/>
    </location>
</feature>
<feature type="domain" description="Chitin-binding type-4" evidence="8">
    <location>
        <begin position="18"/>
        <end position="181"/>
    </location>
</feature>
<keyword evidence="7" id="KW-0732">Signal</keyword>
<evidence type="ECO:0000256" key="1">
    <source>
        <dbReference type="ARBA" id="ARBA00001973"/>
    </source>
</evidence>
<dbReference type="InterPro" id="IPR004302">
    <property type="entry name" value="Cellulose/chitin-bd_N"/>
</dbReference>
<dbReference type="EnsemblFungi" id="MAPG_06224T0">
    <property type="protein sequence ID" value="MAPG_06224T0"/>
    <property type="gene ID" value="MAPG_06224"/>
</dbReference>
<dbReference type="OMA" id="PHEGPMN"/>
<evidence type="ECO:0000313" key="9">
    <source>
        <dbReference type="EMBL" id="KLU87222.1"/>
    </source>
</evidence>
<reference evidence="9" key="2">
    <citation type="submission" date="2010-05" db="EMBL/GenBank/DDBJ databases">
        <title>The Genome Sequence of Magnaporthe poae strain ATCC 64411.</title>
        <authorList>
            <consortium name="The Broad Institute Genome Sequencing Platform"/>
            <consortium name="Broad Institute Genome Sequencing Center for Infectious Disease"/>
            <person name="Ma L.-J."/>
            <person name="Dead R."/>
            <person name="Young S."/>
            <person name="Zeng Q."/>
            <person name="Koehrsen M."/>
            <person name="Alvarado L."/>
            <person name="Berlin A."/>
            <person name="Chapman S.B."/>
            <person name="Chen Z."/>
            <person name="Freedman E."/>
            <person name="Gellesch M."/>
            <person name="Goldberg J."/>
            <person name="Griggs A."/>
            <person name="Gujja S."/>
            <person name="Heilman E.R."/>
            <person name="Heiman D."/>
            <person name="Hepburn T."/>
            <person name="Howarth C."/>
            <person name="Jen D."/>
            <person name="Larson L."/>
            <person name="Mehta T."/>
            <person name="Neiman D."/>
            <person name="Pearson M."/>
            <person name="Roberts A."/>
            <person name="Saif S."/>
            <person name="Shea T."/>
            <person name="Shenoy N."/>
            <person name="Sisk P."/>
            <person name="Stolte C."/>
            <person name="Sykes S."/>
            <person name="Walk T."/>
            <person name="White J."/>
            <person name="Yandava C."/>
            <person name="Haas B."/>
            <person name="Nusbaum C."/>
            <person name="Birren B."/>
        </authorList>
    </citation>
    <scope>NUCLEOTIDE SEQUENCE</scope>
    <source>
        <strain evidence="9">ATCC 64411</strain>
    </source>
</reference>
<dbReference type="AlphaFoldDB" id="A0A0C4E1G3"/>
<dbReference type="Pfam" id="PF03067">
    <property type="entry name" value="LPMO_10"/>
    <property type="match status" value="1"/>
</dbReference>
<dbReference type="Proteomes" id="UP000011715">
    <property type="component" value="Unassembled WGS sequence"/>
</dbReference>
<evidence type="ECO:0000256" key="4">
    <source>
        <dbReference type="ARBA" id="ARBA00023157"/>
    </source>
</evidence>
<comment type="cofactor">
    <cofactor evidence="1">
        <name>Cu(2+)</name>
        <dbReference type="ChEBI" id="CHEBI:29036"/>
    </cofactor>
</comment>
<proteinExistence type="inferred from homology"/>
<evidence type="ECO:0000256" key="2">
    <source>
        <dbReference type="ARBA" id="ARBA00022723"/>
    </source>
</evidence>
<keyword evidence="5" id="KW-0325">Glycoprotein</keyword>
<evidence type="ECO:0000256" key="7">
    <source>
        <dbReference type="SAM" id="SignalP"/>
    </source>
</evidence>
<dbReference type="EMBL" id="ADBL01001494">
    <property type="status" value="NOT_ANNOTATED_CDS"/>
    <property type="molecule type" value="Genomic_DNA"/>
</dbReference>
<reference evidence="11" key="1">
    <citation type="submission" date="2010-05" db="EMBL/GenBank/DDBJ databases">
        <title>The genome sequence of Magnaporthe poae strain ATCC 64411.</title>
        <authorList>
            <person name="Ma L.-J."/>
            <person name="Dead R."/>
            <person name="Young S."/>
            <person name="Zeng Q."/>
            <person name="Koehrsen M."/>
            <person name="Alvarado L."/>
            <person name="Berlin A."/>
            <person name="Chapman S.B."/>
            <person name="Chen Z."/>
            <person name="Freedman E."/>
            <person name="Gellesch M."/>
            <person name="Goldberg J."/>
            <person name="Griggs A."/>
            <person name="Gujja S."/>
            <person name="Heilman E.R."/>
            <person name="Heiman D."/>
            <person name="Hepburn T."/>
            <person name="Howarth C."/>
            <person name="Jen D."/>
            <person name="Larson L."/>
            <person name="Mehta T."/>
            <person name="Neiman D."/>
            <person name="Pearson M."/>
            <person name="Roberts A."/>
            <person name="Saif S."/>
            <person name="Shea T."/>
            <person name="Shenoy N."/>
            <person name="Sisk P."/>
            <person name="Stolte C."/>
            <person name="Sykes S."/>
            <person name="Walk T."/>
            <person name="White J."/>
            <person name="Yandava C."/>
            <person name="Haas B."/>
            <person name="Nusbaum C."/>
            <person name="Birren B."/>
        </authorList>
    </citation>
    <scope>NUCLEOTIDE SEQUENCE [LARGE SCALE GENOMIC DNA]</scope>
    <source>
        <strain evidence="11">ATCC 64411 / 73-15</strain>
    </source>
</reference>
<evidence type="ECO:0000313" key="11">
    <source>
        <dbReference type="Proteomes" id="UP000011715"/>
    </source>
</evidence>
<keyword evidence="3" id="KW-0186">Copper</keyword>
<dbReference type="InterPro" id="IPR052282">
    <property type="entry name" value="Starch-active_LPMO"/>
</dbReference>
<name>A0A0C4E1G3_MAGP6</name>
<keyword evidence="4" id="KW-1015">Disulfide bond</keyword>
<evidence type="ECO:0000256" key="6">
    <source>
        <dbReference type="ARBA" id="ARBA00034311"/>
    </source>
</evidence>
<evidence type="ECO:0000313" key="10">
    <source>
        <dbReference type="EnsemblFungi" id="MAPG_06224T0"/>
    </source>
</evidence>
<dbReference type="GO" id="GO:0046872">
    <property type="term" value="F:metal ion binding"/>
    <property type="evidence" value="ECO:0007669"/>
    <property type="project" value="UniProtKB-KW"/>
</dbReference>
<evidence type="ECO:0000256" key="3">
    <source>
        <dbReference type="ARBA" id="ARBA00023008"/>
    </source>
</evidence>